<gene>
    <name evidence="2" type="ORF">Cadr_000025659</name>
</gene>
<reference evidence="2 3" key="1">
    <citation type="journal article" date="2019" name="Mol. Ecol. Resour.">
        <title>Improving Illumina assemblies with Hi-C and long reads: an example with the North African dromedary.</title>
        <authorList>
            <person name="Elbers J.P."/>
            <person name="Rogers M.F."/>
            <person name="Perelman P.L."/>
            <person name="Proskuryakova A.A."/>
            <person name="Serdyukova N.A."/>
            <person name="Johnson W.E."/>
            <person name="Horin P."/>
            <person name="Corander J."/>
            <person name="Murphy D."/>
            <person name="Burger P.A."/>
        </authorList>
    </citation>
    <scope>NUCLEOTIDE SEQUENCE [LARGE SCALE GENOMIC DNA]</scope>
    <source>
        <strain evidence="2">Drom800</strain>
        <tissue evidence="2">Blood</tissue>
    </source>
</reference>
<proteinExistence type="predicted"/>
<feature type="region of interest" description="Disordered" evidence="1">
    <location>
        <begin position="1"/>
        <end position="25"/>
    </location>
</feature>
<evidence type="ECO:0000256" key="1">
    <source>
        <dbReference type="SAM" id="MobiDB-lite"/>
    </source>
</evidence>
<sequence length="119" mass="12305">MSGGRRQHGRGKNTGRSPSDGRQEVWPILRPLPGLLPELLQLPPSRNQSLPIASEAGGRPWVNRAALEGPGASPATSISPSLVLCLGAQAEAPNLAWALCLVLGTEGQQGWGGGGKTDP</sequence>
<feature type="compositionally biased region" description="Basic residues" evidence="1">
    <location>
        <begin position="1"/>
        <end position="13"/>
    </location>
</feature>
<name>A0A5N4CMW4_CAMDR</name>
<dbReference type="AlphaFoldDB" id="A0A5N4CMW4"/>
<evidence type="ECO:0000313" key="3">
    <source>
        <dbReference type="Proteomes" id="UP000299084"/>
    </source>
</evidence>
<organism evidence="2 3">
    <name type="scientific">Camelus dromedarius</name>
    <name type="common">Dromedary</name>
    <name type="synonym">Arabian camel</name>
    <dbReference type="NCBI Taxonomy" id="9838"/>
    <lineage>
        <taxon>Eukaryota</taxon>
        <taxon>Metazoa</taxon>
        <taxon>Chordata</taxon>
        <taxon>Craniata</taxon>
        <taxon>Vertebrata</taxon>
        <taxon>Euteleostomi</taxon>
        <taxon>Mammalia</taxon>
        <taxon>Eutheria</taxon>
        <taxon>Laurasiatheria</taxon>
        <taxon>Artiodactyla</taxon>
        <taxon>Tylopoda</taxon>
        <taxon>Camelidae</taxon>
        <taxon>Camelus</taxon>
    </lineage>
</organism>
<protein>
    <submittedName>
        <fullName evidence="2">Uncharacterized protein</fullName>
    </submittedName>
</protein>
<comment type="caution">
    <text evidence="2">The sequence shown here is derived from an EMBL/GenBank/DDBJ whole genome shotgun (WGS) entry which is preliminary data.</text>
</comment>
<dbReference type="Proteomes" id="UP000299084">
    <property type="component" value="Unassembled WGS sequence"/>
</dbReference>
<keyword evidence="3" id="KW-1185">Reference proteome</keyword>
<accession>A0A5N4CMW4</accession>
<evidence type="ECO:0000313" key="2">
    <source>
        <dbReference type="EMBL" id="KAB1260110.1"/>
    </source>
</evidence>
<dbReference type="EMBL" id="JWIN03000022">
    <property type="protein sequence ID" value="KAB1260110.1"/>
    <property type="molecule type" value="Genomic_DNA"/>
</dbReference>